<dbReference type="KEGG" id="tak:Tharo_1301"/>
<evidence type="ECO:0000313" key="6">
    <source>
        <dbReference type="Proteomes" id="UP000241885"/>
    </source>
</evidence>
<dbReference type="Pfam" id="PF01558">
    <property type="entry name" value="POR"/>
    <property type="match status" value="1"/>
</dbReference>
<dbReference type="EC" id="1.2.7.3" evidence="5"/>
<evidence type="ECO:0000259" key="3">
    <source>
        <dbReference type="Pfam" id="PF01558"/>
    </source>
</evidence>
<organism evidence="5 6">
    <name type="scientific">Thauera aromatica K172</name>
    <dbReference type="NCBI Taxonomy" id="44139"/>
    <lineage>
        <taxon>Bacteria</taxon>
        <taxon>Pseudomonadati</taxon>
        <taxon>Pseudomonadota</taxon>
        <taxon>Betaproteobacteria</taxon>
        <taxon>Rhodocyclales</taxon>
        <taxon>Zoogloeaceae</taxon>
        <taxon>Thauera</taxon>
    </lineage>
</organism>
<dbReference type="RefSeq" id="WP_107220513.1">
    <property type="nucleotide sequence ID" value="NZ_CP028339.1"/>
</dbReference>
<dbReference type="OrthoDB" id="9794954at2"/>
<dbReference type="AlphaFoldDB" id="A0A2R4BLM3"/>
<name>A0A2R4BLM3_THAAR</name>
<protein>
    <submittedName>
        <fullName evidence="5">2-oxoglutarate oxidoreductase, alpha subunit</fullName>
        <ecNumber evidence="5">1.2.7.3</ecNumber>
    </submittedName>
</protein>
<feature type="domain" description="Pyruvate/ketoisovalerate oxidoreductase catalytic" evidence="3">
    <location>
        <begin position="14"/>
        <end position="178"/>
    </location>
</feature>
<proteinExistence type="predicted"/>
<dbReference type="Gene3D" id="3.40.50.920">
    <property type="match status" value="1"/>
</dbReference>
<dbReference type="GO" id="GO:0006979">
    <property type="term" value="P:response to oxidative stress"/>
    <property type="evidence" value="ECO:0007669"/>
    <property type="project" value="TreeGrafter"/>
</dbReference>
<sequence>MTARSVSITFAGSGGAGVMTAGSMLLDAAGHAGWYAYMTRSSGAQIRGGEAAAMLRLSTTPVQSHDDHFDMLVAIDWQNVGRFAAEVPMTADGLVLGDPDGGEFPEQILAKGTRRGDIPFKKIAKEIDGGRPNMIALGTVAALVGLPEDAVLKVIKDSLAKKGPAALAASEASVRAGMAFAASLPPSKKLAAAAGGERQRLWSITGNEAAGLGAVRGGVRFVAAYPITPGTEVLEWLAPNLAKLGGALVQAEDELASVNQIIGASYGGTTSLTATSGPGLALMTESIGLAVASETPITIVNVMRGGPSTGIPVKSEQSDLNIALYGMHGDAPHLVVAPNSLADCAFSTQWAVHLADTLQTAAIVLSDQSLGQSRATIAPPADPGLRANRLRPAGELGDERYRRYRNTESGVSPMAVPGMKGYQYTADGLEHTEVGTPSSQASDHSTQLDKRLRKLTAHDYGAYWADIDGKGEGDIAVITWGSTTGPVQEALERWRAAGKKGRMVSIRLLSPVRPEQLATALEGVSRVLVVEQSHGAQFHRYLRAHYDLPGSVRAFHRPGPLPIRPDEIFRQLADWS</sequence>
<dbReference type="InterPro" id="IPR002880">
    <property type="entry name" value="Pyrv_Fd/Flavodoxin_OxRdtase_N"/>
</dbReference>
<reference evidence="5 6" key="1">
    <citation type="submission" date="2018-03" db="EMBL/GenBank/DDBJ databases">
        <title>Complete genome sequence of Thauera aromatica, a model organism for studying aromatic compound degradation under denitrifying conditions.</title>
        <authorList>
            <person name="Lo H.-Y."/>
            <person name="Goris T."/>
            <person name="Boll M."/>
            <person name="Mueller J.A."/>
        </authorList>
    </citation>
    <scope>NUCLEOTIDE SEQUENCE [LARGE SCALE GENOMIC DNA]</scope>
    <source>
        <strain evidence="5 6">K172</strain>
    </source>
</reference>
<dbReference type="EMBL" id="CP028339">
    <property type="protein sequence ID" value="AVR88229.1"/>
    <property type="molecule type" value="Genomic_DNA"/>
</dbReference>
<dbReference type="CDD" id="cd07034">
    <property type="entry name" value="TPP_PYR_PFOR_IOR-alpha_like"/>
    <property type="match status" value="1"/>
</dbReference>
<evidence type="ECO:0000313" key="5">
    <source>
        <dbReference type="EMBL" id="AVR88229.1"/>
    </source>
</evidence>
<dbReference type="Pfam" id="PF01855">
    <property type="entry name" value="POR_N"/>
    <property type="match status" value="1"/>
</dbReference>
<dbReference type="PANTHER" id="PTHR32154">
    <property type="entry name" value="PYRUVATE-FLAVODOXIN OXIDOREDUCTASE-RELATED"/>
    <property type="match status" value="1"/>
</dbReference>
<feature type="region of interest" description="Disordered" evidence="2">
    <location>
        <begin position="376"/>
        <end position="397"/>
    </location>
</feature>
<accession>A0A2R4BLM3</accession>
<dbReference type="GO" id="GO:0047553">
    <property type="term" value="F:2-oxoglutarate synthase activity"/>
    <property type="evidence" value="ECO:0007669"/>
    <property type="project" value="UniProtKB-EC"/>
</dbReference>
<gene>
    <name evidence="5" type="ORF">Tharo_1301</name>
</gene>
<dbReference type="SUPFAM" id="SSF53323">
    <property type="entry name" value="Pyruvate-ferredoxin oxidoreductase, PFOR, domain III"/>
    <property type="match status" value="1"/>
</dbReference>
<dbReference type="InterPro" id="IPR009014">
    <property type="entry name" value="Transketo_C/PFOR_II"/>
</dbReference>
<dbReference type="Gene3D" id="3.40.920.10">
    <property type="entry name" value="Pyruvate-ferredoxin oxidoreductase, PFOR, domain III"/>
    <property type="match status" value="1"/>
</dbReference>
<keyword evidence="1 5" id="KW-0560">Oxidoreductase</keyword>
<dbReference type="NCBIfam" id="TIGR03710">
    <property type="entry name" value="OAFO_sf"/>
    <property type="match status" value="1"/>
</dbReference>
<dbReference type="InterPro" id="IPR002869">
    <property type="entry name" value="Pyrv_flavodox_OxRed_cen"/>
</dbReference>
<dbReference type="InterPro" id="IPR050722">
    <property type="entry name" value="Pyruvate:ferred/Flavod_OxRd"/>
</dbReference>
<dbReference type="InterPro" id="IPR022367">
    <property type="entry name" value="2-oxoacid/accept_OxRdtase_asu"/>
</dbReference>
<keyword evidence="6" id="KW-1185">Reference proteome</keyword>
<evidence type="ECO:0000256" key="2">
    <source>
        <dbReference type="SAM" id="MobiDB-lite"/>
    </source>
</evidence>
<dbReference type="PANTHER" id="PTHR32154:SF20">
    <property type="entry name" value="2-OXOGLUTARATE OXIDOREDUCTASE SUBUNIT KORA"/>
    <property type="match status" value="1"/>
</dbReference>
<dbReference type="Proteomes" id="UP000241885">
    <property type="component" value="Chromosome"/>
</dbReference>
<evidence type="ECO:0000256" key="1">
    <source>
        <dbReference type="ARBA" id="ARBA00023002"/>
    </source>
</evidence>
<dbReference type="SUPFAM" id="SSF52922">
    <property type="entry name" value="TK C-terminal domain-like"/>
    <property type="match status" value="1"/>
</dbReference>
<dbReference type="InterPro" id="IPR029061">
    <property type="entry name" value="THDP-binding"/>
</dbReference>
<dbReference type="Gene3D" id="3.40.50.970">
    <property type="match status" value="1"/>
</dbReference>
<feature type="domain" description="Pyruvate flavodoxin/ferredoxin oxidoreductase pyrimidine binding" evidence="4">
    <location>
        <begin position="213"/>
        <end position="445"/>
    </location>
</feature>
<dbReference type="FunFam" id="3.40.50.970:FF:000022">
    <property type="entry name" value="2-oxoglutarate ferredoxin oxidoreductase alpha subunit"/>
    <property type="match status" value="1"/>
</dbReference>
<dbReference type="SUPFAM" id="SSF52518">
    <property type="entry name" value="Thiamin diphosphate-binding fold (THDP-binding)"/>
    <property type="match status" value="1"/>
</dbReference>
<dbReference type="InterPro" id="IPR019752">
    <property type="entry name" value="Pyrv/ketoisovalerate_OxRed_cat"/>
</dbReference>
<evidence type="ECO:0000259" key="4">
    <source>
        <dbReference type="Pfam" id="PF01855"/>
    </source>
</evidence>